<gene>
    <name evidence="2" type="ORF">FHX41_5810</name>
</gene>
<dbReference type="Pfam" id="PF13453">
    <property type="entry name" value="Zn_ribbon_TFIIB"/>
    <property type="match status" value="1"/>
</dbReference>
<accession>A0A543IN70</accession>
<name>A0A543IN70_9ACTN</name>
<dbReference type="EMBL" id="VFPO01000001">
    <property type="protein sequence ID" value="TQM72025.1"/>
    <property type="molecule type" value="Genomic_DNA"/>
</dbReference>
<dbReference type="AlphaFoldDB" id="A0A543IN70"/>
<dbReference type="InterPro" id="IPR027392">
    <property type="entry name" value="TF_Znf"/>
</dbReference>
<evidence type="ECO:0000313" key="3">
    <source>
        <dbReference type="Proteomes" id="UP000316706"/>
    </source>
</evidence>
<comment type="caution">
    <text evidence="2">The sequence shown here is derived from an EMBL/GenBank/DDBJ whole genome shotgun (WGS) entry which is preliminary data.</text>
</comment>
<organism evidence="2 3">
    <name type="scientific">Actinomadura hallensis</name>
    <dbReference type="NCBI Taxonomy" id="337895"/>
    <lineage>
        <taxon>Bacteria</taxon>
        <taxon>Bacillati</taxon>
        <taxon>Actinomycetota</taxon>
        <taxon>Actinomycetes</taxon>
        <taxon>Streptosporangiales</taxon>
        <taxon>Thermomonosporaceae</taxon>
        <taxon>Actinomadura</taxon>
    </lineage>
</organism>
<proteinExistence type="predicted"/>
<dbReference type="RefSeq" id="WP_141973561.1">
    <property type="nucleotide sequence ID" value="NZ_VFPO01000001.1"/>
</dbReference>
<dbReference type="Proteomes" id="UP000316706">
    <property type="component" value="Unassembled WGS sequence"/>
</dbReference>
<protein>
    <submittedName>
        <fullName evidence="2">TFIIB-like protein</fullName>
    </submittedName>
</protein>
<keyword evidence="3" id="KW-1185">Reference proteome</keyword>
<evidence type="ECO:0000259" key="1">
    <source>
        <dbReference type="Pfam" id="PF13453"/>
    </source>
</evidence>
<reference evidence="2 3" key="1">
    <citation type="submission" date="2019-06" db="EMBL/GenBank/DDBJ databases">
        <title>Sequencing the genomes of 1000 actinobacteria strains.</title>
        <authorList>
            <person name="Klenk H.-P."/>
        </authorList>
    </citation>
    <scope>NUCLEOTIDE SEQUENCE [LARGE SCALE GENOMIC DNA]</scope>
    <source>
        <strain evidence="2 3">DSM 45043</strain>
    </source>
</reference>
<feature type="domain" description="Transcription factor zinc-finger" evidence="1">
    <location>
        <begin position="7"/>
        <end position="46"/>
    </location>
</feature>
<sequence length="82" mass="9133">MSDATLRCPKCESALGAHERHGVVIEECPGCKGVFLDRGELEQLIDAESRYLAMLPDDVNPETTYQGRHRKGIMQQIFAGDQ</sequence>
<evidence type="ECO:0000313" key="2">
    <source>
        <dbReference type="EMBL" id="TQM72025.1"/>
    </source>
</evidence>
<dbReference type="OrthoDB" id="9814037at2"/>